<dbReference type="EMBL" id="AKHW03005879">
    <property type="protein sequence ID" value="KYO25273.1"/>
    <property type="molecule type" value="Genomic_DNA"/>
</dbReference>
<reference evidence="2 3" key="1">
    <citation type="journal article" date="2012" name="Genome Biol.">
        <title>Sequencing three crocodilian genomes to illuminate the evolution of archosaurs and amniotes.</title>
        <authorList>
            <person name="St John J.A."/>
            <person name="Braun E.L."/>
            <person name="Isberg S.R."/>
            <person name="Miles L.G."/>
            <person name="Chong A.Y."/>
            <person name="Gongora J."/>
            <person name="Dalzell P."/>
            <person name="Moran C."/>
            <person name="Bed'hom B."/>
            <person name="Abzhanov A."/>
            <person name="Burgess S.C."/>
            <person name="Cooksey A.M."/>
            <person name="Castoe T.A."/>
            <person name="Crawford N.G."/>
            <person name="Densmore L.D."/>
            <person name="Drew J.C."/>
            <person name="Edwards S.V."/>
            <person name="Faircloth B.C."/>
            <person name="Fujita M.K."/>
            <person name="Greenwold M.J."/>
            <person name="Hoffmann F.G."/>
            <person name="Howard J.M."/>
            <person name="Iguchi T."/>
            <person name="Janes D.E."/>
            <person name="Khan S.Y."/>
            <person name="Kohno S."/>
            <person name="de Koning A.J."/>
            <person name="Lance S.L."/>
            <person name="McCarthy F.M."/>
            <person name="McCormack J.E."/>
            <person name="Merchant M.E."/>
            <person name="Peterson D.G."/>
            <person name="Pollock D.D."/>
            <person name="Pourmand N."/>
            <person name="Raney B.J."/>
            <person name="Roessler K.A."/>
            <person name="Sanford J.R."/>
            <person name="Sawyer R.H."/>
            <person name="Schmidt C.J."/>
            <person name="Triplett E.W."/>
            <person name="Tuberville T.D."/>
            <person name="Venegas-Anaya M."/>
            <person name="Howard J.T."/>
            <person name="Jarvis E.D."/>
            <person name="Guillette L.J.Jr."/>
            <person name="Glenn T.C."/>
            <person name="Green R.E."/>
            <person name="Ray D.A."/>
        </authorList>
    </citation>
    <scope>NUCLEOTIDE SEQUENCE [LARGE SCALE GENOMIC DNA]</scope>
    <source>
        <strain evidence="2">KSC_2009_1</strain>
    </source>
</reference>
<comment type="caution">
    <text evidence="2">The sequence shown here is derived from an EMBL/GenBank/DDBJ whole genome shotgun (WGS) entry which is preliminary data.</text>
</comment>
<feature type="region of interest" description="Disordered" evidence="1">
    <location>
        <begin position="1"/>
        <end position="24"/>
    </location>
</feature>
<organism evidence="2 3">
    <name type="scientific">Alligator mississippiensis</name>
    <name type="common">American alligator</name>
    <dbReference type="NCBI Taxonomy" id="8496"/>
    <lineage>
        <taxon>Eukaryota</taxon>
        <taxon>Metazoa</taxon>
        <taxon>Chordata</taxon>
        <taxon>Craniata</taxon>
        <taxon>Vertebrata</taxon>
        <taxon>Euteleostomi</taxon>
        <taxon>Archelosauria</taxon>
        <taxon>Archosauria</taxon>
        <taxon>Crocodylia</taxon>
        <taxon>Alligatoridae</taxon>
        <taxon>Alligatorinae</taxon>
        <taxon>Alligator</taxon>
    </lineage>
</organism>
<protein>
    <submittedName>
        <fullName evidence="2">Uncharacterized protein</fullName>
    </submittedName>
</protein>
<gene>
    <name evidence="2" type="ORF">Y1Q_0009996</name>
</gene>
<sequence length="115" mass="12661">MTKTVRHGPCCQNQNQSGKALGGLKKEHQSKRLFHGPEVLTDKLFSQAILVSNLHDVVVTAYKRTLHIRTALGCQNVSFKAMETEAPRGEEICMETIQVGENTTVQSPNSCCTCT</sequence>
<keyword evidence="3" id="KW-1185">Reference proteome</keyword>
<dbReference type="Proteomes" id="UP000050525">
    <property type="component" value="Unassembled WGS sequence"/>
</dbReference>
<evidence type="ECO:0000313" key="2">
    <source>
        <dbReference type="EMBL" id="KYO25273.1"/>
    </source>
</evidence>
<proteinExistence type="predicted"/>
<dbReference type="AlphaFoldDB" id="A0A151MLE2"/>
<evidence type="ECO:0000313" key="3">
    <source>
        <dbReference type="Proteomes" id="UP000050525"/>
    </source>
</evidence>
<accession>A0A151MLE2</accession>
<name>A0A151MLE2_ALLMI</name>
<evidence type="ECO:0000256" key="1">
    <source>
        <dbReference type="SAM" id="MobiDB-lite"/>
    </source>
</evidence>